<sequence>MFNPEYWPHAGLSISVGHMRLCWATDDMLATLAEVAAQGEQPPQEHPFHSEWSLSSPEDRALWVLQQQWKHRGNVTHGVLNFQLAVLYKDEPVGLQIARSVDWPVTRIAETGAWLGHQYQRRGWGTQMRALICELLFQGFDAQEVHSAAFVDNPGALGVSRKLGFFPNGSTWADRAGERVEVQRYRLPREKWAQRRLEAFPAPVRMEGVAAVRERWGL</sequence>
<comment type="caution">
    <text evidence="2">The sequence shown here is derived from an EMBL/GenBank/DDBJ whole genome shotgun (WGS) entry which is preliminary data.</text>
</comment>
<dbReference type="PROSITE" id="PS51186">
    <property type="entry name" value="GNAT"/>
    <property type="match status" value="1"/>
</dbReference>
<keyword evidence="2" id="KW-0808">Transferase</keyword>
<keyword evidence="3" id="KW-1185">Reference proteome</keyword>
<dbReference type="InterPro" id="IPR016181">
    <property type="entry name" value="Acyl_CoA_acyltransferase"/>
</dbReference>
<dbReference type="OrthoDB" id="3466127at2"/>
<reference evidence="2 3" key="1">
    <citation type="submission" date="2019-08" db="EMBL/GenBank/DDBJ databases">
        <authorList>
            <person name="Lei W."/>
        </authorList>
    </citation>
    <scope>NUCLEOTIDE SEQUENCE [LARGE SCALE GENOMIC DNA]</scope>
    <source>
        <strain evidence="2 3">CCUG 58627</strain>
    </source>
</reference>
<dbReference type="RefSeq" id="WP_146325653.1">
    <property type="nucleotide sequence ID" value="NZ_BAABLR010000058.1"/>
</dbReference>
<evidence type="ECO:0000313" key="2">
    <source>
        <dbReference type="EMBL" id="TWT17512.1"/>
    </source>
</evidence>
<organism evidence="2 3">
    <name type="scientific">Corynebacterium canis</name>
    <dbReference type="NCBI Taxonomy" id="679663"/>
    <lineage>
        <taxon>Bacteria</taxon>
        <taxon>Bacillati</taxon>
        <taxon>Actinomycetota</taxon>
        <taxon>Actinomycetes</taxon>
        <taxon>Mycobacteriales</taxon>
        <taxon>Corynebacteriaceae</taxon>
        <taxon>Corynebacterium</taxon>
    </lineage>
</organism>
<dbReference type="Pfam" id="PF13302">
    <property type="entry name" value="Acetyltransf_3"/>
    <property type="match status" value="1"/>
</dbReference>
<protein>
    <submittedName>
        <fullName evidence="2">GNAT family N-acetyltransferase</fullName>
    </submittedName>
</protein>
<proteinExistence type="predicted"/>
<dbReference type="SUPFAM" id="SSF55729">
    <property type="entry name" value="Acyl-CoA N-acyltransferases (Nat)"/>
    <property type="match status" value="1"/>
</dbReference>
<evidence type="ECO:0000259" key="1">
    <source>
        <dbReference type="PROSITE" id="PS51186"/>
    </source>
</evidence>
<evidence type="ECO:0000313" key="3">
    <source>
        <dbReference type="Proteomes" id="UP000320791"/>
    </source>
</evidence>
<dbReference type="AlphaFoldDB" id="A0A5C5TW37"/>
<dbReference type="EMBL" id="VOHM01000040">
    <property type="protein sequence ID" value="TWT17512.1"/>
    <property type="molecule type" value="Genomic_DNA"/>
</dbReference>
<dbReference type="InterPro" id="IPR000182">
    <property type="entry name" value="GNAT_dom"/>
</dbReference>
<dbReference type="Proteomes" id="UP000320791">
    <property type="component" value="Unassembled WGS sequence"/>
</dbReference>
<feature type="domain" description="N-acetyltransferase" evidence="1">
    <location>
        <begin position="19"/>
        <end position="198"/>
    </location>
</feature>
<accession>A0A5C5TW37</accession>
<dbReference type="GO" id="GO:0016747">
    <property type="term" value="F:acyltransferase activity, transferring groups other than amino-acyl groups"/>
    <property type="evidence" value="ECO:0007669"/>
    <property type="project" value="InterPro"/>
</dbReference>
<gene>
    <name evidence="2" type="ORF">FRX94_12360</name>
</gene>
<name>A0A5C5TW37_9CORY</name>
<dbReference type="Gene3D" id="3.40.630.30">
    <property type="match status" value="1"/>
</dbReference>